<dbReference type="InterPro" id="IPR001441">
    <property type="entry name" value="UPP_synth-like"/>
</dbReference>
<dbReference type="GO" id="GO:0009409">
    <property type="term" value="P:response to cold"/>
    <property type="evidence" value="ECO:0007669"/>
    <property type="project" value="TreeGrafter"/>
</dbReference>
<evidence type="ECO:0000313" key="4">
    <source>
        <dbReference type="EMBL" id="KAG5550518.1"/>
    </source>
</evidence>
<dbReference type="EMBL" id="JACTNZ010000005">
    <property type="protein sequence ID" value="KAG5550518.1"/>
    <property type="molecule type" value="Genomic_DNA"/>
</dbReference>
<keyword evidence="5" id="KW-1185">Reference proteome</keyword>
<dbReference type="GO" id="GO:0009570">
    <property type="term" value="C:chloroplast stroma"/>
    <property type="evidence" value="ECO:0007669"/>
    <property type="project" value="TreeGrafter"/>
</dbReference>
<gene>
    <name evidence="4" type="ORF">RHGRI_015478</name>
</gene>
<sequence>MLSLTYFPLSPPLTTTPTPTLSPPPPLLLRLHHRTVSRLLCSTAQNVAIDDVVGGRVEEDDVVRLPAGMRREAMPEHVAVIMDGNRRWARTRGLPAVAGYEAGLRALKGMVQLCCRWGIRVLTVFAFSSDNWLRPKVRFLTVRIRLSVNFVEVGFLMRLLERGMKGEVNNFMRDNIRFSCIGDPSKLPDPVKELITYAEERTKHNSGLQLIVAVSYSGKYDIVQACQSIALKVKDGVIEPEDINEFLIEQELQTNCAEIPNPDLLIRTSGELRVSNFLLWQLAYTELYFTRSHWPDFGETEFLMALRSFQQRQRRYGEGDS</sequence>
<dbReference type="Gene3D" id="3.40.1180.10">
    <property type="entry name" value="Decaprenyl diphosphate synthase-like"/>
    <property type="match status" value="1"/>
</dbReference>
<evidence type="ECO:0000256" key="3">
    <source>
        <dbReference type="RuleBase" id="RU363018"/>
    </source>
</evidence>
<keyword evidence="2 3" id="KW-0808">Transferase</keyword>
<dbReference type="FunFam" id="3.40.1180.10:FF:000001">
    <property type="entry name" value="(2E,6E)-farnesyl-diphosphate-specific ditrans,polycis-undecaprenyl-diphosphate synthase"/>
    <property type="match status" value="1"/>
</dbReference>
<dbReference type="InterPro" id="IPR018520">
    <property type="entry name" value="UPP_synth-like_CS"/>
</dbReference>
<dbReference type="GO" id="GO:0009668">
    <property type="term" value="P:plastid membrane organization"/>
    <property type="evidence" value="ECO:0007669"/>
    <property type="project" value="TreeGrafter"/>
</dbReference>
<organism evidence="4 5">
    <name type="scientific">Rhododendron griersonianum</name>
    <dbReference type="NCBI Taxonomy" id="479676"/>
    <lineage>
        <taxon>Eukaryota</taxon>
        <taxon>Viridiplantae</taxon>
        <taxon>Streptophyta</taxon>
        <taxon>Embryophyta</taxon>
        <taxon>Tracheophyta</taxon>
        <taxon>Spermatophyta</taxon>
        <taxon>Magnoliopsida</taxon>
        <taxon>eudicotyledons</taxon>
        <taxon>Gunneridae</taxon>
        <taxon>Pentapetalae</taxon>
        <taxon>asterids</taxon>
        <taxon>Ericales</taxon>
        <taxon>Ericaceae</taxon>
        <taxon>Ericoideae</taxon>
        <taxon>Rhodoreae</taxon>
        <taxon>Rhododendron</taxon>
    </lineage>
</organism>
<dbReference type="CDD" id="cd00475">
    <property type="entry name" value="Cis_IPPS"/>
    <property type="match status" value="1"/>
</dbReference>
<dbReference type="SUPFAM" id="SSF64005">
    <property type="entry name" value="Undecaprenyl diphosphate synthase"/>
    <property type="match status" value="1"/>
</dbReference>
<dbReference type="GO" id="GO:0045547">
    <property type="term" value="F:ditrans,polycis-polyprenyl diphosphate synthase [(2E,6E)-farnesyl diphosphate specific] activity"/>
    <property type="evidence" value="ECO:0007669"/>
    <property type="project" value="TreeGrafter"/>
</dbReference>
<dbReference type="GO" id="GO:0000287">
    <property type="term" value="F:magnesium ion binding"/>
    <property type="evidence" value="ECO:0007669"/>
    <property type="project" value="UniProtKB-ARBA"/>
</dbReference>
<comment type="caution">
    <text evidence="4">The sequence shown here is derived from an EMBL/GenBank/DDBJ whole genome shotgun (WGS) entry which is preliminary data.</text>
</comment>
<evidence type="ECO:0000256" key="2">
    <source>
        <dbReference type="ARBA" id="ARBA00022679"/>
    </source>
</evidence>
<accession>A0AAV6KE05</accession>
<dbReference type="AlphaFoldDB" id="A0AAV6KE05"/>
<name>A0AAV6KE05_9ERIC</name>
<dbReference type="EC" id="2.5.1.-" evidence="3"/>
<dbReference type="PANTHER" id="PTHR10291:SF0">
    <property type="entry name" value="DEHYDRODOLICHYL DIPHOSPHATE SYNTHASE 2"/>
    <property type="match status" value="1"/>
</dbReference>
<dbReference type="Proteomes" id="UP000823749">
    <property type="component" value="Chromosome 5"/>
</dbReference>
<comment type="cofactor">
    <cofactor evidence="1">
        <name>Mg(2+)</name>
        <dbReference type="ChEBI" id="CHEBI:18420"/>
    </cofactor>
</comment>
<dbReference type="Pfam" id="PF01255">
    <property type="entry name" value="Prenyltransf"/>
    <property type="match status" value="1"/>
</dbReference>
<comment type="similarity">
    <text evidence="3">Belongs to the UPP synthase family.</text>
</comment>
<evidence type="ECO:0000313" key="5">
    <source>
        <dbReference type="Proteomes" id="UP000823749"/>
    </source>
</evidence>
<dbReference type="PANTHER" id="PTHR10291">
    <property type="entry name" value="DEHYDRODOLICHYL DIPHOSPHATE SYNTHASE FAMILY MEMBER"/>
    <property type="match status" value="1"/>
</dbReference>
<proteinExistence type="inferred from homology"/>
<dbReference type="InterPro" id="IPR036424">
    <property type="entry name" value="UPP_synth-like_sf"/>
</dbReference>
<evidence type="ECO:0000256" key="1">
    <source>
        <dbReference type="ARBA" id="ARBA00001946"/>
    </source>
</evidence>
<dbReference type="PROSITE" id="PS01066">
    <property type="entry name" value="UPP_SYNTHASE"/>
    <property type="match status" value="1"/>
</dbReference>
<reference evidence="4" key="1">
    <citation type="submission" date="2020-08" db="EMBL/GenBank/DDBJ databases">
        <title>Plant Genome Project.</title>
        <authorList>
            <person name="Zhang R.-G."/>
        </authorList>
    </citation>
    <scope>NUCLEOTIDE SEQUENCE</scope>
    <source>
        <strain evidence="4">WSP0</strain>
        <tissue evidence="4">Leaf</tissue>
    </source>
</reference>
<dbReference type="GO" id="GO:0016094">
    <property type="term" value="P:polyprenol biosynthetic process"/>
    <property type="evidence" value="ECO:0007669"/>
    <property type="project" value="TreeGrafter"/>
</dbReference>
<dbReference type="NCBIfam" id="TIGR00055">
    <property type="entry name" value="uppS"/>
    <property type="match status" value="1"/>
</dbReference>
<protein>
    <recommendedName>
        <fullName evidence="3">Alkyl transferase</fullName>
        <ecNumber evidence="3">2.5.1.-</ecNumber>
    </recommendedName>
</protein>
<dbReference type="HAMAP" id="MF_01139">
    <property type="entry name" value="ISPT"/>
    <property type="match status" value="1"/>
</dbReference>